<evidence type="ECO:0008006" key="3">
    <source>
        <dbReference type="Google" id="ProtNLM"/>
    </source>
</evidence>
<dbReference type="Proteomes" id="UP000053127">
    <property type="component" value="Unassembled WGS sequence"/>
</dbReference>
<reference evidence="1 2" key="1">
    <citation type="submission" date="2015-10" db="EMBL/GenBank/DDBJ databases">
        <title>Draft genome sequence of Streptomyces yokosukanensis DSM 40224, type strain for the species Streptomyces yokosukanensis.</title>
        <authorList>
            <person name="Ruckert C."/>
            <person name="Winkler A."/>
            <person name="Kalinowski J."/>
            <person name="Kampfer P."/>
            <person name="Glaeser S."/>
        </authorList>
    </citation>
    <scope>NUCLEOTIDE SEQUENCE [LARGE SCALE GENOMIC DNA]</scope>
    <source>
        <strain evidence="1 2">DSM 40224</strain>
    </source>
</reference>
<dbReference type="SUPFAM" id="SSF54001">
    <property type="entry name" value="Cysteine proteinases"/>
    <property type="match status" value="1"/>
</dbReference>
<protein>
    <recommendedName>
        <fullName evidence="3">Peptidase C1A papain C-terminal domain-containing protein</fullName>
    </recommendedName>
</protein>
<comment type="caution">
    <text evidence="1">The sequence shown here is derived from an EMBL/GenBank/DDBJ whole genome shotgun (WGS) entry which is preliminary data.</text>
</comment>
<name>A0A101P1D7_9ACTN</name>
<sequence length="270" mass="28124">MSTSLLPENRSRAYRLGRHVEHDPRSLRYAHGVLPDSAIKPVQWTRRVPVFDQGDLGSCTGNAAAGVLATDSAAGQGASSVTVKGTERAVDESLAVDLYKLATTLDNVPGTYPPDDTGSSGLGVAKALESVGLATGYTHAFSLAALKSALQTGPAMLGIVWLNSMFDPASDGTLPVDHSSGVAGGHEIVCTGWDGSRFRLDNSWGAGWGDAGSCWVKEPDMQWLLGQQGDVTVPALVVAPQPAPTPTPTPADPDLAFAVAAHNWLTQKGL</sequence>
<keyword evidence="2" id="KW-1185">Reference proteome</keyword>
<proteinExistence type="predicted"/>
<evidence type="ECO:0000313" key="2">
    <source>
        <dbReference type="Proteomes" id="UP000053127"/>
    </source>
</evidence>
<accession>A0A101P1D7</accession>
<evidence type="ECO:0000313" key="1">
    <source>
        <dbReference type="EMBL" id="KUN03137.1"/>
    </source>
</evidence>
<dbReference type="AlphaFoldDB" id="A0A101P1D7"/>
<dbReference type="Gene3D" id="3.90.70.10">
    <property type="entry name" value="Cysteine proteinases"/>
    <property type="match status" value="1"/>
</dbReference>
<dbReference type="RefSeq" id="WP_067127740.1">
    <property type="nucleotide sequence ID" value="NZ_KQ948215.1"/>
</dbReference>
<organism evidence="1 2">
    <name type="scientific">Streptomyces yokosukanensis</name>
    <dbReference type="NCBI Taxonomy" id="67386"/>
    <lineage>
        <taxon>Bacteria</taxon>
        <taxon>Bacillati</taxon>
        <taxon>Actinomycetota</taxon>
        <taxon>Actinomycetes</taxon>
        <taxon>Kitasatosporales</taxon>
        <taxon>Streptomycetaceae</taxon>
        <taxon>Streptomyces</taxon>
    </lineage>
</organism>
<dbReference type="EMBL" id="LMWN01000035">
    <property type="protein sequence ID" value="KUN03137.1"/>
    <property type="molecule type" value="Genomic_DNA"/>
</dbReference>
<dbReference type="InterPro" id="IPR038765">
    <property type="entry name" value="Papain-like_cys_pep_sf"/>
</dbReference>
<gene>
    <name evidence="1" type="ORF">AQI95_24570</name>
</gene>
<dbReference type="STRING" id="67386.AQI95_24570"/>
<dbReference type="OrthoDB" id="5289073at2"/>